<dbReference type="InterPro" id="IPR053376">
    <property type="entry name" value="Serine_acetyltransferase"/>
</dbReference>
<evidence type="ECO:0000256" key="4">
    <source>
        <dbReference type="ARBA" id="ARBA00022679"/>
    </source>
</evidence>
<dbReference type="NCBIfam" id="NF041874">
    <property type="entry name" value="EPS_EpsC"/>
    <property type="match status" value="1"/>
</dbReference>
<dbReference type="InterPro" id="IPR045304">
    <property type="entry name" value="LbH_SAT"/>
</dbReference>
<keyword evidence="4 7" id="KW-0808">Transferase</keyword>
<keyword evidence="5 7" id="KW-0012">Acyltransferase</keyword>
<evidence type="ECO:0000256" key="5">
    <source>
        <dbReference type="ARBA" id="ARBA00023315"/>
    </source>
</evidence>
<dbReference type="CDD" id="cd03354">
    <property type="entry name" value="LbH_SAT"/>
    <property type="match status" value="1"/>
</dbReference>
<feature type="region of interest" description="Disordered" evidence="6">
    <location>
        <begin position="1"/>
        <end position="24"/>
    </location>
</feature>
<dbReference type="InterPro" id="IPR011004">
    <property type="entry name" value="Trimer_LpxA-like_sf"/>
</dbReference>
<gene>
    <name evidence="7" type="ORF">MGWOODY_Smn3419</name>
</gene>
<reference evidence="7" key="1">
    <citation type="submission" date="2015-10" db="EMBL/GenBank/DDBJ databases">
        <authorList>
            <person name="Gilbert D.G."/>
        </authorList>
    </citation>
    <scope>NUCLEOTIDE SEQUENCE</scope>
</reference>
<dbReference type="EMBL" id="CZQE01000092">
    <property type="protein sequence ID" value="CUS43872.1"/>
    <property type="molecule type" value="Genomic_DNA"/>
</dbReference>
<evidence type="ECO:0000256" key="6">
    <source>
        <dbReference type="SAM" id="MobiDB-lite"/>
    </source>
</evidence>
<dbReference type="Gene3D" id="2.160.10.10">
    <property type="entry name" value="Hexapeptide repeat proteins"/>
    <property type="match status" value="1"/>
</dbReference>
<accession>A0A161KEX0</accession>
<evidence type="ECO:0000256" key="1">
    <source>
        <dbReference type="ARBA" id="ARBA00007274"/>
    </source>
</evidence>
<evidence type="ECO:0000313" key="7">
    <source>
        <dbReference type="EMBL" id="CUS43872.1"/>
    </source>
</evidence>
<organism evidence="7">
    <name type="scientific">hydrothermal vent metagenome</name>
    <dbReference type="NCBI Taxonomy" id="652676"/>
    <lineage>
        <taxon>unclassified sequences</taxon>
        <taxon>metagenomes</taxon>
        <taxon>ecological metagenomes</taxon>
    </lineage>
</organism>
<protein>
    <recommendedName>
        <fullName evidence="2">serine O-acetyltransferase</fullName>
        <ecNumber evidence="2">2.3.1.30</ecNumber>
    </recommendedName>
</protein>
<name>A0A161KEX0_9ZZZZ</name>
<dbReference type="AlphaFoldDB" id="A0A161KEX0"/>
<keyword evidence="3" id="KW-0028">Amino-acid biosynthesis</keyword>
<dbReference type="GO" id="GO:0008652">
    <property type="term" value="P:amino acid biosynthetic process"/>
    <property type="evidence" value="ECO:0007669"/>
    <property type="project" value="UniProtKB-KW"/>
</dbReference>
<evidence type="ECO:0000256" key="2">
    <source>
        <dbReference type="ARBA" id="ARBA00013266"/>
    </source>
</evidence>
<proteinExistence type="inferred from homology"/>
<evidence type="ECO:0000256" key="3">
    <source>
        <dbReference type="ARBA" id="ARBA00022605"/>
    </source>
</evidence>
<dbReference type="GO" id="GO:0009001">
    <property type="term" value="F:serine O-acetyltransferase activity"/>
    <property type="evidence" value="ECO:0007669"/>
    <property type="project" value="UniProtKB-EC"/>
</dbReference>
<dbReference type="EC" id="2.3.1.30" evidence="2"/>
<dbReference type="InterPro" id="IPR042122">
    <property type="entry name" value="Ser_AcTrfase_N_sf"/>
</dbReference>
<dbReference type="Pfam" id="PF00132">
    <property type="entry name" value="Hexapep"/>
    <property type="match status" value="1"/>
</dbReference>
<dbReference type="InterPro" id="IPR001451">
    <property type="entry name" value="Hexapep"/>
</dbReference>
<comment type="similarity">
    <text evidence="1">Belongs to the transferase hexapeptide repeat family.</text>
</comment>
<dbReference type="Gene3D" id="1.10.3130.10">
    <property type="entry name" value="serine acetyltransferase, domain 1"/>
    <property type="match status" value="1"/>
</dbReference>
<dbReference type="SUPFAM" id="SSF51161">
    <property type="entry name" value="Trimeric LpxA-like enzymes"/>
    <property type="match status" value="1"/>
</dbReference>
<dbReference type="PANTHER" id="PTHR42811">
    <property type="entry name" value="SERINE ACETYLTRANSFERASE"/>
    <property type="match status" value="1"/>
</dbReference>
<sequence>MGRVMPKQQSHPVEPAGGTLPGTIGNDASIAFPRELGIVVDGLRQARLDWRASHARHAERGIQFPSRQALRRILRELGAALFPLRLGPPELTAGNENAWVEATLESTLSQLGAQIAIELRIARPGIDSVEEGLEVDRIIGAFAASLPDIRRLLDEDVEAGYANDPAARSVDEVLLSYPSLAAIIHHRLAHRLYRLGAPLVARVVAEVAHAETGIDIHPGAAIGRSFFIDHGTGIVIGETARIGDRVRLYQGVTLGGEPAIAGGAHGGGGDDGTTRRHPAIGDDVVIFAGAVLLGPVTVGARARIAGNVWLRRDVPPDSVVEAAEPAIRLKEPGE</sequence>